<dbReference type="PROSITE" id="PS51257">
    <property type="entry name" value="PROKAR_LIPOPROTEIN"/>
    <property type="match status" value="1"/>
</dbReference>
<dbReference type="Pfam" id="PF13200">
    <property type="entry name" value="DUF4015"/>
    <property type="match status" value="1"/>
</dbReference>
<proteinExistence type="predicted"/>
<dbReference type="Proteomes" id="UP001524478">
    <property type="component" value="Unassembled WGS sequence"/>
</dbReference>
<sequence>MSKRRLIGILLTYTLLLSGCKNGKNIISNTSAAKENIPIITEVDYLMQPSTNWAAYKETLDVKAIYMTGHTLGLKSRFHDLVDLIDKSELNAVVIDVKDDYGELTYKSSIPMVKELEADKIVKDKDFIGSMKLLADKDIYPIARIVTFKDRTAAGKRPDLAVKTKDGSVWRDNKGDAWLNPYNRDSWEYPIQIAEEAALNGFKEIQFDYVRFPTDGKRDLIDYGKASEEPMRDAIAGFLSYARERLAPYGVYVSADIFGLVTTVEDDMKLGQHLETLATAVDILCPMVYPSHYALGSYGVPYPDADPYKIVYTSMAKAQERINNIDTTEEKAILRPWLQDFSAPWLKKQYGSHYTPYGPKELIAQKKATYDADLTQWIFWNAGNKYTVEGFQK</sequence>
<feature type="domain" description="DUF4015" evidence="1">
    <location>
        <begin position="64"/>
        <end position="386"/>
    </location>
</feature>
<keyword evidence="3" id="KW-1185">Reference proteome</keyword>
<dbReference type="RefSeq" id="WP_256312298.1">
    <property type="nucleotide sequence ID" value="NZ_JANGAC010000013.1"/>
</dbReference>
<evidence type="ECO:0000313" key="3">
    <source>
        <dbReference type="Proteomes" id="UP001524478"/>
    </source>
</evidence>
<dbReference type="EMBL" id="JANGAC010000013">
    <property type="protein sequence ID" value="MCQ4924580.1"/>
    <property type="molecule type" value="Genomic_DNA"/>
</dbReference>
<evidence type="ECO:0000313" key="2">
    <source>
        <dbReference type="EMBL" id="MCQ4924580.1"/>
    </source>
</evidence>
<keyword evidence="2" id="KW-0378">Hydrolase</keyword>
<accession>A0ABT1SDN3</accession>
<dbReference type="InterPro" id="IPR025275">
    <property type="entry name" value="DUF4015"/>
</dbReference>
<protein>
    <submittedName>
        <fullName evidence="2">Glycoside hydrolase</fullName>
    </submittedName>
</protein>
<name>A0ABT1SDN3_9FIRM</name>
<dbReference type="GO" id="GO:0016787">
    <property type="term" value="F:hydrolase activity"/>
    <property type="evidence" value="ECO:0007669"/>
    <property type="project" value="UniProtKB-KW"/>
</dbReference>
<organism evidence="2 3">
    <name type="scientific">Tissierella carlieri</name>
    <dbReference type="NCBI Taxonomy" id="689904"/>
    <lineage>
        <taxon>Bacteria</taxon>
        <taxon>Bacillati</taxon>
        <taxon>Bacillota</taxon>
        <taxon>Tissierellia</taxon>
        <taxon>Tissierellales</taxon>
        <taxon>Tissierellaceae</taxon>
        <taxon>Tissierella</taxon>
    </lineage>
</organism>
<comment type="caution">
    <text evidence="2">The sequence shown here is derived from an EMBL/GenBank/DDBJ whole genome shotgun (WGS) entry which is preliminary data.</text>
</comment>
<evidence type="ECO:0000259" key="1">
    <source>
        <dbReference type="Pfam" id="PF13200"/>
    </source>
</evidence>
<gene>
    <name evidence="2" type="ORF">NE686_15870</name>
</gene>
<reference evidence="2 3" key="1">
    <citation type="submission" date="2022-06" db="EMBL/GenBank/DDBJ databases">
        <title>Isolation of gut microbiota from human fecal samples.</title>
        <authorList>
            <person name="Pamer E.G."/>
            <person name="Barat B."/>
            <person name="Waligurski E."/>
            <person name="Medina S."/>
            <person name="Paddock L."/>
            <person name="Mostad J."/>
        </authorList>
    </citation>
    <scope>NUCLEOTIDE SEQUENCE [LARGE SCALE GENOMIC DNA]</scope>
    <source>
        <strain evidence="2 3">DFI.7.95</strain>
    </source>
</reference>